<dbReference type="PANTHER" id="PTHR15710:SF196">
    <property type="entry name" value="F6A14.12 PROTEIN-RELATED"/>
    <property type="match status" value="1"/>
</dbReference>
<dbReference type="Pfam" id="PF13639">
    <property type="entry name" value="zf-RING_2"/>
    <property type="match status" value="1"/>
</dbReference>
<dbReference type="Proteomes" id="UP000032141">
    <property type="component" value="Chromosome C7"/>
</dbReference>
<dbReference type="GO" id="GO:0061630">
    <property type="term" value="F:ubiquitin protein ligase activity"/>
    <property type="evidence" value="ECO:0007669"/>
    <property type="project" value="UniProtKB-EC"/>
</dbReference>
<dbReference type="InterPro" id="IPR001841">
    <property type="entry name" value="Znf_RING"/>
</dbReference>
<keyword evidence="5" id="KW-0862">Zinc</keyword>
<accession>A0A0D3DHQ9</accession>
<name>A0A0D3DHQ9_BRAOL</name>
<dbReference type="GO" id="GO:0008270">
    <property type="term" value="F:zinc ion binding"/>
    <property type="evidence" value="ECO:0007669"/>
    <property type="project" value="UniProtKB-KW"/>
</dbReference>
<dbReference type="HOGENOM" id="CLU_069477_1_0_1"/>
<dbReference type="AlphaFoldDB" id="A0A0D3DHQ9"/>
<dbReference type="EnsemblPlants" id="Bo7g117070.1">
    <property type="protein sequence ID" value="Bo7g117070.1"/>
    <property type="gene ID" value="Bo7g117070"/>
</dbReference>
<comment type="catalytic activity">
    <reaction evidence="1">
        <text>S-ubiquitinyl-[E2 ubiquitin-conjugating enzyme]-L-cysteine + [acceptor protein]-L-lysine = [E2 ubiquitin-conjugating enzyme]-L-cysteine + N(6)-ubiquitinyl-[acceptor protein]-L-lysine.</text>
        <dbReference type="EC" id="2.3.2.27"/>
    </reaction>
</comment>
<dbReference type="PANTHER" id="PTHR15710">
    <property type="entry name" value="E3 UBIQUITIN-PROTEIN LIGASE PRAJA"/>
    <property type="match status" value="1"/>
</dbReference>
<evidence type="ECO:0000256" key="6">
    <source>
        <dbReference type="PROSITE-ProRule" id="PRU00175"/>
    </source>
</evidence>
<evidence type="ECO:0000256" key="4">
    <source>
        <dbReference type="ARBA" id="ARBA00022771"/>
    </source>
</evidence>
<dbReference type="EC" id="2.3.2.27" evidence="2"/>
<keyword evidence="3" id="KW-0479">Metal-binding</keyword>
<sequence>MDFNSWVHANTLPPAFDFRVEEQEENGCEGKIVVEAVINQERNRETVGFTYTFSTEEFIADGPSALKDDLFCSFVSGGVNTVTSLSYINNAIMIARDVTSSPEYGPRNILRFIYCLHNPPRYSIIEQYLNTGSDSEEDNIDLNIAIQHSLQDNVVNFIPTDKSTVESLSVTIFSGCQCRTISCESTQCVICLENFVIGAHIVKLDCGHRFDRECIVKWLCTSHYCPIYKFELPI</sequence>
<dbReference type="eggNOG" id="KOG0800">
    <property type="taxonomic scope" value="Eukaryota"/>
</dbReference>
<evidence type="ECO:0000313" key="8">
    <source>
        <dbReference type="EnsemblPlants" id="Bo7g117070.1"/>
    </source>
</evidence>
<dbReference type="SUPFAM" id="SSF57850">
    <property type="entry name" value="RING/U-box"/>
    <property type="match status" value="1"/>
</dbReference>
<organism evidence="8 9">
    <name type="scientific">Brassica oleracea var. oleracea</name>
    <dbReference type="NCBI Taxonomy" id="109376"/>
    <lineage>
        <taxon>Eukaryota</taxon>
        <taxon>Viridiplantae</taxon>
        <taxon>Streptophyta</taxon>
        <taxon>Embryophyta</taxon>
        <taxon>Tracheophyta</taxon>
        <taxon>Spermatophyta</taxon>
        <taxon>Magnoliopsida</taxon>
        <taxon>eudicotyledons</taxon>
        <taxon>Gunneridae</taxon>
        <taxon>Pentapetalae</taxon>
        <taxon>rosids</taxon>
        <taxon>malvids</taxon>
        <taxon>Brassicales</taxon>
        <taxon>Brassicaceae</taxon>
        <taxon>Brassiceae</taxon>
        <taxon>Brassica</taxon>
    </lineage>
</organism>
<dbReference type="InterPro" id="IPR013083">
    <property type="entry name" value="Znf_RING/FYVE/PHD"/>
</dbReference>
<evidence type="ECO:0000256" key="2">
    <source>
        <dbReference type="ARBA" id="ARBA00012483"/>
    </source>
</evidence>
<dbReference type="SMART" id="SM00184">
    <property type="entry name" value="RING"/>
    <property type="match status" value="1"/>
</dbReference>
<evidence type="ECO:0000313" key="9">
    <source>
        <dbReference type="Proteomes" id="UP000032141"/>
    </source>
</evidence>
<keyword evidence="9" id="KW-1185">Reference proteome</keyword>
<proteinExistence type="predicted"/>
<evidence type="ECO:0000256" key="1">
    <source>
        <dbReference type="ARBA" id="ARBA00000900"/>
    </source>
</evidence>
<evidence type="ECO:0000256" key="3">
    <source>
        <dbReference type="ARBA" id="ARBA00022723"/>
    </source>
</evidence>
<dbReference type="GO" id="GO:0016567">
    <property type="term" value="P:protein ubiquitination"/>
    <property type="evidence" value="ECO:0007669"/>
    <property type="project" value="TreeGrafter"/>
</dbReference>
<dbReference type="GO" id="GO:0005737">
    <property type="term" value="C:cytoplasm"/>
    <property type="evidence" value="ECO:0007669"/>
    <property type="project" value="TreeGrafter"/>
</dbReference>
<keyword evidence="4 6" id="KW-0863">Zinc-finger</keyword>
<dbReference type="OMA" id="NAIMIAR"/>
<reference evidence="8 9" key="1">
    <citation type="journal article" date="2014" name="Genome Biol.">
        <title>Transcriptome and methylome profiling reveals relics of genome dominance in the mesopolyploid Brassica oleracea.</title>
        <authorList>
            <person name="Parkin I.A."/>
            <person name="Koh C."/>
            <person name="Tang H."/>
            <person name="Robinson S.J."/>
            <person name="Kagale S."/>
            <person name="Clarke W.E."/>
            <person name="Town C.D."/>
            <person name="Nixon J."/>
            <person name="Krishnakumar V."/>
            <person name="Bidwell S.L."/>
            <person name="Denoeud F."/>
            <person name="Belcram H."/>
            <person name="Links M.G."/>
            <person name="Just J."/>
            <person name="Clarke C."/>
            <person name="Bender T."/>
            <person name="Huebert T."/>
            <person name="Mason A.S."/>
            <person name="Pires J.C."/>
            <person name="Barker G."/>
            <person name="Moore J."/>
            <person name="Walley P.G."/>
            <person name="Manoli S."/>
            <person name="Batley J."/>
            <person name="Edwards D."/>
            <person name="Nelson M.N."/>
            <person name="Wang X."/>
            <person name="Paterson A.H."/>
            <person name="King G."/>
            <person name="Bancroft I."/>
            <person name="Chalhoub B."/>
            <person name="Sharpe A.G."/>
        </authorList>
    </citation>
    <scope>NUCLEOTIDE SEQUENCE</scope>
    <source>
        <strain evidence="8 9">cv. TO1000</strain>
    </source>
</reference>
<dbReference type="Gramene" id="Bo7g117070.1">
    <property type="protein sequence ID" value="Bo7g117070.1"/>
    <property type="gene ID" value="Bo7g117070"/>
</dbReference>
<feature type="domain" description="RING-type" evidence="7">
    <location>
        <begin position="188"/>
        <end position="229"/>
    </location>
</feature>
<evidence type="ECO:0000256" key="5">
    <source>
        <dbReference type="ARBA" id="ARBA00022833"/>
    </source>
</evidence>
<dbReference type="Gene3D" id="3.30.40.10">
    <property type="entry name" value="Zinc/RING finger domain, C3HC4 (zinc finger)"/>
    <property type="match status" value="1"/>
</dbReference>
<evidence type="ECO:0000259" key="7">
    <source>
        <dbReference type="PROSITE" id="PS50089"/>
    </source>
</evidence>
<dbReference type="PROSITE" id="PS50089">
    <property type="entry name" value="ZF_RING_2"/>
    <property type="match status" value="1"/>
</dbReference>
<protein>
    <recommendedName>
        <fullName evidence="2">RING-type E3 ubiquitin transferase</fullName>
        <ecNumber evidence="2">2.3.2.27</ecNumber>
    </recommendedName>
</protein>
<reference evidence="8" key="2">
    <citation type="submission" date="2015-03" db="UniProtKB">
        <authorList>
            <consortium name="EnsemblPlants"/>
        </authorList>
    </citation>
    <scope>IDENTIFICATION</scope>
</reference>